<dbReference type="PANTHER" id="PTHR45527:SF1">
    <property type="entry name" value="FATTY ACID SYNTHASE"/>
    <property type="match status" value="1"/>
</dbReference>
<dbReference type="Gene3D" id="3.40.50.980">
    <property type="match status" value="2"/>
</dbReference>
<dbReference type="GO" id="GO:0005829">
    <property type="term" value="C:cytosol"/>
    <property type="evidence" value="ECO:0007669"/>
    <property type="project" value="TreeGrafter"/>
</dbReference>
<evidence type="ECO:0000313" key="7">
    <source>
        <dbReference type="EMBL" id="MXP66042.1"/>
    </source>
</evidence>
<dbReference type="InterPro" id="IPR023213">
    <property type="entry name" value="CAT-like_dom_sf"/>
</dbReference>
<dbReference type="SMART" id="SM00823">
    <property type="entry name" value="PKS_PP"/>
    <property type="match status" value="1"/>
</dbReference>
<dbReference type="InterPro" id="IPR001242">
    <property type="entry name" value="Condensation_dom"/>
</dbReference>
<dbReference type="InterPro" id="IPR001031">
    <property type="entry name" value="Thioesterase"/>
</dbReference>
<dbReference type="FunFam" id="3.30.300.30:FF:000010">
    <property type="entry name" value="Enterobactin synthetase component F"/>
    <property type="match status" value="1"/>
</dbReference>
<dbReference type="Gene3D" id="2.30.38.10">
    <property type="entry name" value="Luciferase, Domain 3"/>
    <property type="match status" value="1"/>
</dbReference>
<keyword evidence="4" id="KW-0597">Phosphoprotein</keyword>
<protein>
    <submittedName>
        <fullName evidence="7">Amino acid adenylation domain-containing protein</fullName>
    </submittedName>
</protein>
<dbReference type="OrthoDB" id="9770470at2"/>
<dbReference type="SUPFAM" id="SSF53474">
    <property type="entry name" value="alpha/beta-Hydrolases"/>
    <property type="match status" value="1"/>
</dbReference>
<dbReference type="SMART" id="SM00824">
    <property type="entry name" value="PKS_TE"/>
    <property type="match status" value="1"/>
</dbReference>
<sequence length="1310" mass="139488">MSGQLAMPPLHAPQPLTEAQSGLWYAQALDPANPIFNTGHYLDLRGPLDAGAFRAAVNGMVAEADALALRIEAGRHGPLQSVEEARRPWLEVVDLAGEADPEAAALVAMTRDMETPVDPARQRLAREVLFRLGPRRHIWYQRAHHLALDAFATDLTLRRVAELYAARCGQGQPGRTLPSFSLALAEDAAYRGGTRRAADAAFWRDAFADGPESVGMVPGTAVSARRAHRCAVALPESVGKALARLGPPWPDVLAALAGAYARRHTGGEEAVVGVALMGRLGSPAARVPCTLMNVVPVRLQPDEQLPLAEMLRATTQPLAEARRHGRYRGEQLRRDLGRVAAGRRLFGPLVNLLPFGGLPAFRGLDVTQHVLGTGPVDDITFTFRATPSGAGLRLEVEANPDLYSGAAARAHALRLAQFIAAALEAPCLAAVPTATPAEADWLLHGLNATSHPVPDTTIWALIAARMRETPHATALAFGEAAMTYAELEARSAALAGVLRAQGAGPGRIVAVALERSFALMVGLVAVLRTGAAYLPLDPGHPPERIARILADARPVVLLAKAALAGGTPVLPPAGWPRQGAAPAGGPADDRADGPADGPPDGPSPDDTAYVLYTSGSTGAPKGVVVAHRAILNRLEWMRRHYGFTPADRILQKTPITFDVSVWELFLPLIAGATLVLAPPGAHRDPVALAAILRRQRITTAHFVPSMLAAFLAEPATRGLRLARVFCSGEALTPELRDRFHATCTAELHNLYGPTEAAVDVSFWPAAADDASRPVPIGFPVWNTQLYVLDEALRPVPPGVTGHLFIGGVQLAREYLGRPDLTARAFLQSPFRPGERIYRTGDHAQVREDGAILFLGRSDQQVKIRGLRIELGEIEAALAGSRMVRQARVIAREDRAGDRRLVAYVVPGDGFDATALRAHVAARVPDYMVPAAFVALAALPVNSSGKLDRAALPAPGHAASHSRPAETEAERRMASLFAEMLGLERVGAEDDFFALGGHSLLAVELMLRVREAWGWDPGLGALFEHPTAARLAALMEDRGEADHGLGPLVRLCQGDAALPPLFLVHPAGGISWCYGRLARALAPRRAVHGLQAPALQEGATLPDSLEALAADYVDRILAVAPHDTVHLGGWSVGGIIAQAMAVRLRALGRRVGVVAMLDSYPTDVWRAEAEPDAHAPLRALLAIGGFDPDRLPEPVPLEPQAVADFLRRSDSPLGRLPPQVLSGVARVVRGNNRLVRAHRHARYGGEILHFRAALDHAGRGLHPDLWKPYAAAVKVADIPALHAAMTGAAAVARIAPVLSAHLLARDTEGQE</sequence>
<dbReference type="Pfam" id="PF00668">
    <property type="entry name" value="Condensation"/>
    <property type="match status" value="1"/>
</dbReference>
<dbReference type="InterPro" id="IPR020845">
    <property type="entry name" value="AMP-binding_CS"/>
</dbReference>
<dbReference type="NCBIfam" id="TIGR01733">
    <property type="entry name" value="AA-adenyl-dom"/>
    <property type="match status" value="1"/>
</dbReference>
<feature type="domain" description="Carrier" evidence="6">
    <location>
        <begin position="963"/>
        <end position="1038"/>
    </location>
</feature>
<keyword evidence="3" id="KW-0596">Phosphopantetheine</keyword>
<dbReference type="InterPro" id="IPR010071">
    <property type="entry name" value="AA_adenyl_dom"/>
</dbReference>
<dbReference type="FunFam" id="1.10.1200.10:FF:000005">
    <property type="entry name" value="Nonribosomal peptide synthetase 1"/>
    <property type="match status" value="1"/>
</dbReference>
<dbReference type="PROSITE" id="PS50075">
    <property type="entry name" value="CARRIER"/>
    <property type="match status" value="1"/>
</dbReference>
<name>A0A845BLM7_9PROT</name>
<dbReference type="InterPro" id="IPR000873">
    <property type="entry name" value="AMP-dep_synth/lig_dom"/>
</dbReference>
<evidence type="ECO:0000256" key="4">
    <source>
        <dbReference type="ARBA" id="ARBA00022553"/>
    </source>
</evidence>
<reference evidence="7 8" key="1">
    <citation type="submission" date="2019-03" db="EMBL/GenBank/DDBJ databases">
        <title>Roseomonas sp. a novel Roseomonas species isolated from Sea whip Gorgonian.</title>
        <authorList>
            <person name="Li F."/>
            <person name="Pan X."/>
            <person name="Huang S."/>
            <person name="Li Z."/>
            <person name="Meng B."/>
        </authorList>
    </citation>
    <scope>NUCLEOTIDE SEQUENCE [LARGE SCALE GENOMIC DNA]</scope>
    <source>
        <strain evidence="7 8">M0104</strain>
    </source>
</reference>
<dbReference type="InterPro" id="IPR045851">
    <property type="entry name" value="AMP-bd_C_sf"/>
</dbReference>
<dbReference type="GO" id="GO:0009366">
    <property type="term" value="C:enterobactin synthetase complex"/>
    <property type="evidence" value="ECO:0007669"/>
    <property type="project" value="TreeGrafter"/>
</dbReference>
<comment type="caution">
    <text evidence="7">The sequence shown here is derived from an EMBL/GenBank/DDBJ whole genome shotgun (WGS) entry which is preliminary data.</text>
</comment>
<dbReference type="RefSeq" id="WP_160939450.1">
    <property type="nucleotide sequence ID" value="NZ_SNVJ01000039.1"/>
</dbReference>
<dbReference type="InterPro" id="IPR036736">
    <property type="entry name" value="ACP-like_sf"/>
</dbReference>
<dbReference type="InterPro" id="IPR020806">
    <property type="entry name" value="PKS_PP-bd"/>
</dbReference>
<dbReference type="Pfam" id="PF00975">
    <property type="entry name" value="Thioesterase"/>
    <property type="match status" value="1"/>
</dbReference>
<accession>A0A845BLM7</accession>
<dbReference type="InterPro" id="IPR009081">
    <property type="entry name" value="PP-bd_ACP"/>
</dbReference>
<dbReference type="Pfam" id="PF00550">
    <property type="entry name" value="PP-binding"/>
    <property type="match status" value="1"/>
</dbReference>
<comment type="similarity">
    <text evidence="2">Belongs to the ATP-dependent AMP-binding enzyme family.</text>
</comment>
<dbReference type="Gene3D" id="3.30.300.30">
    <property type="match status" value="1"/>
</dbReference>
<evidence type="ECO:0000313" key="8">
    <source>
        <dbReference type="Proteomes" id="UP000460715"/>
    </source>
</evidence>
<dbReference type="SUPFAM" id="SSF56801">
    <property type="entry name" value="Acetyl-CoA synthetase-like"/>
    <property type="match status" value="1"/>
</dbReference>
<dbReference type="EMBL" id="SNVJ01000039">
    <property type="protein sequence ID" value="MXP66042.1"/>
    <property type="molecule type" value="Genomic_DNA"/>
</dbReference>
<dbReference type="GO" id="GO:0031177">
    <property type="term" value="F:phosphopantetheine binding"/>
    <property type="evidence" value="ECO:0007669"/>
    <property type="project" value="InterPro"/>
</dbReference>
<dbReference type="CDD" id="cd17646">
    <property type="entry name" value="A_NRPS_AB3403-like"/>
    <property type="match status" value="1"/>
</dbReference>
<evidence type="ECO:0000256" key="2">
    <source>
        <dbReference type="ARBA" id="ARBA00006432"/>
    </source>
</evidence>
<gene>
    <name evidence="7" type="ORF">E0493_22110</name>
</gene>
<dbReference type="GO" id="GO:0047527">
    <property type="term" value="F:2,3-dihydroxybenzoate-serine ligase activity"/>
    <property type="evidence" value="ECO:0007669"/>
    <property type="project" value="TreeGrafter"/>
</dbReference>
<dbReference type="PANTHER" id="PTHR45527">
    <property type="entry name" value="NONRIBOSOMAL PEPTIDE SYNTHETASE"/>
    <property type="match status" value="1"/>
</dbReference>
<dbReference type="GO" id="GO:0043041">
    <property type="term" value="P:amino acid activation for nonribosomal peptide biosynthetic process"/>
    <property type="evidence" value="ECO:0007669"/>
    <property type="project" value="TreeGrafter"/>
</dbReference>
<evidence type="ECO:0000256" key="1">
    <source>
        <dbReference type="ARBA" id="ARBA00001957"/>
    </source>
</evidence>
<dbReference type="InterPro" id="IPR020802">
    <property type="entry name" value="TesA-like"/>
</dbReference>
<dbReference type="Gene3D" id="3.30.559.30">
    <property type="entry name" value="Nonribosomal peptide synthetase, condensation domain"/>
    <property type="match status" value="1"/>
</dbReference>
<dbReference type="Gene3D" id="3.40.50.1820">
    <property type="entry name" value="alpha/beta hydrolase"/>
    <property type="match status" value="1"/>
</dbReference>
<dbReference type="SUPFAM" id="SSF47336">
    <property type="entry name" value="ACP-like"/>
    <property type="match status" value="1"/>
</dbReference>
<dbReference type="FunFam" id="3.40.50.980:FF:000001">
    <property type="entry name" value="Non-ribosomal peptide synthetase"/>
    <property type="match status" value="1"/>
</dbReference>
<dbReference type="InterPro" id="IPR029058">
    <property type="entry name" value="AB_hydrolase_fold"/>
</dbReference>
<dbReference type="FunFam" id="3.40.50.12780:FF:000012">
    <property type="entry name" value="Non-ribosomal peptide synthetase"/>
    <property type="match status" value="1"/>
</dbReference>
<dbReference type="Pfam" id="PF00501">
    <property type="entry name" value="AMP-binding"/>
    <property type="match status" value="1"/>
</dbReference>
<dbReference type="SUPFAM" id="SSF52777">
    <property type="entry name" value="CoA-dependent acyltransferases"/>
    <property type="match status" value="2"/>
</dbReference>
<dbReference type="Pfam" id="PF13193">
    <property type="entry name" value="AMP-binding_C"/>
    <property type="match status" value="1"/>
</dbReference>
<dbReference type="GO" id="GO:0009239">
    <property type="term" value="P:enterobactin biosynthetic process"/>
    <property type="evidence" value="ECO:0007669"/>
    <property type="project" value="TreeGrafter"/>
</dbReference>
<dbReference type="PROSITE" id="PS00455">
    <property type="entry name" value="AMP_BINDING"/>
    <property type="match status" value="1"/>
</dbReference>
<proteinExistence type="inferred from homology"/>
<evidence type="ECO:0000256" key="3">
    <source>
        <dbReference type="ARBA" id="ARBA00022450"/>
    </source>
</evidence>
<evidence type="ECO:0000256" key="5">
    <source>
        <dbReference type="SAM" id="MobiDB-lite"/>
    </source>
</evidence>
<organism evidence="7 8">
    <name type="scientific">Teichococcus coralli</name>
    <dbReference type="NCBI Taxonomy" id="2545983"/>
    <lineage>
        <taxon>Bacteria</taxon>
        <taxon>Pseudomonadati</taxon>
        <taxon>Pseudomonadota</taxon>
        <taxon>Alphaproteobacteria</taxon>
        <taxon>Acetobacterales</taxon>
        <taxon>Roseomonadaceae</taxon>
        <taxon>Roseomonas</taxon>
    </lineage>
</organism>
<dbReference type="Gene3D" id="3.30.559.10">
    <property type="entry name" value="Chloramphenicol acetyltransferase-like domain"/>
    <property type="match status" value="1"/>
</dbReference>
<evidence type="ECO:0000259" key="6">
    <source>
        <dbReference type="PROSITE" id="PS50075"/>
    </source>
</evidence>
<feature type="compositionally biased region" description="Low complexity" evidence="5">
    <location>
        <begin position="575"/>
        <end position="586"/>
    </location>
</feature>
<keyword evidence="8" id="KW-1185">Reference proteome</keyword>
<feature type="region of interest" description="Disordered" evidence="5">
    <location>
        <begin position="569"/>
        <end position="610"/>
    </location>
</feature>
<dbReference type="InterPro" id="IPR025110">
    <property type="entry name" value="AMP-bd_C"/>
</dbReference>
<dbReference type="Proteomes" id="UP000460715">
    <property type="component" value="Unassembled WGS sequence"/>
</dbReference>
<comment type="cofactor">
    <cofactor evidence="1">
        <name>pantetheine 4'-phosphate</name>
        <dbReference type="ChEBI" id="CHEBI:47942"/>
    </cofactor>
</comment>
<dbReference type="FunFam" id="3.40.50.980:FF:000002">
    <property type="entry name" value="Enterobactin synthetase component F"/>
    <property type="match status" value="1"/>
</dbReference>